<keyword evidence="2" id="KW-0732">Signal</keyword>
<feature type="compositionally biased region" description="Polar residues" evidence="1">
    <location>
        <begin position="700"/>
        <end position="709"/>
    </location>
</feature>
<feature type="compositionally biased region" description="Basic residues" evidence="1">
    <location>
        <begin position="756"/>
        <end position="765"/>
    </location>
</feature>
<comment type="caution">
    <text evidence="3">The sequence shown here is derived from an EMBL/GenBank/DDBJ whole genome shotgun (WGS) entry which is preliminary data.</text>
</comment>
<feature type="region of interest" description="Disordered" evidence="1">
    <location>
        <begin position="69"/>
        <end position="88"/>
    </location>
</feature>
<feature type="signal peptide" evidence="2">
    <location>
        <begin position="1"/>
        <end position="21"/>
    </location>
</feature>
<dbReference type="AlphaFoldDB" id="A0AAN6G9W8"/>
<name>A0AAN6G9W8_9BASI</name>
<accession>A0AAN6G9W8</accession>
<sequence length="915" mass="92148">MKVPAQTPVVLAALSVAGSLASNVDNAAHRRQLTGLPYVISGPEPLTNEQKDAMDALTKGLNGAMPASLPLPNGNDNGNGNGNGIPLPLPNAPTPDLPIGTGAFNLPNMPTMPNAPGVPGMPAMPAMPAMPQAGKMDPATVAMLIQQNQQLIGLLSAYLPAQAHGGVAGVVTSQLANPASMPPPMGLSGQLQQQIQQVYPQMAGQGLQGLAGFPSLPVNLPMQNPDPWHLAGQLAPQFQAQPNAPAPAQGQGQGQGQDKSQPSKQHPEAKDDDPNFNNGHPWAQQANNLMHAGTPLDQLAPKMPLSQDTLPLGYLPGGQFPHAQASSLMDGIDPSQLTQNLPFAQAGSMVNGVMASGQLAQNLPLSQISGMAGNLPLSQAGATVQGLAGGQLGQIPGGLAGNLPLSQLPQGLPLSQASGMVNGIANGQLGQNLPLGQASGLVGGVTNGQLPAGLPLPLPLPNAGSLVNGAAGGAGGAGGLLSHLLGPLNLQQQQQHGDRKHKHHPTDAVQTGTELLASATAYMQGGPTGALNVPFKDVGKIGGHQLNQDASADDEMSAASTSATTMPSVTTGVDNGYYGASTTASTATKAAKTATSTWSAPSLVRTSSHASTLDPPATSTAVAYSATSAWSTSRTSAAAADPTSTPTTSASEDVAESSADADGAEGKDIKVRPQRRVWTWIAPRSDDVSGRFLPRGNGAGSNKNSPNPNAQLVAAKANLDPLLHNVLADDPEQQQGPTRTNKASGKTGPGAGRARMAMKKGKAGKNNKEYEDAKDALIKAEASLWEAEHPDGLALAVGDAAAAAEGEKDKKGGKGKKGNSALWAWIGSADGTGTEEDAPAPSTSSKGGKKGKKKGGSSSSSSSTTTTAADATGPSYAFPASMTTPAGGAPAPLISASLTVSAPIRPTLKGSLFGP</sequence>
<dbReference type="Proteomes" id="UP001176521">
    <property type="component" value="Unassembled WGS sequence"/>
</dbReference>
<reference evidence="3" key="1">
    <citation type="journal article" date="2023" name="PhytoFront">
        <title>Draft Genome Resources of Seven Strains of Tilletia horrida, Causal Agent of Kernel Smut of Rice.</title>
        <authorList>
            <person name="Khanal S."/>
            <person name="Antony Babu S."/>
            <person name="Zhou X.G."/>
        </authorList>
    </citation>
    <scope>NUCLEOTIDE SEQUENCE</scope>
    <source>
        <strain evidence="3">TX3</strain>
    </source>
</reference>
<feature type="region of interest" description="Disordered" evidence="1">
    <location>
        <begin position="631"/>
        <end position="670"/>
    </location>
</feature>
<evidence type="ECO:0000256" key="2">
    <source>
        <dbReference type="SAM" id="SignalP"/>
    </source>
</evidence>
<dbReference type="EMBL" id="JAPDMQ010000233">
    <property type="protein sequence ID" value="KAK0529802.1"/>
    <property type="molecule type" value="Genomic_DNA"/>
</dbReference>
<gene>
    <name evidence="3" type="ORF">OC842_004136</name>
</gene>
<feature type="compositionally biased region" description="Polar residues" evidence="1">
    <location>
        <begin position="733"/>
        <end position="744"/>
    </location>
</feature>
<feature type="region of interest" description="Disordered" evidence="1">
    <location>
        <begin position="729"/>
        <end position="768"/>
    </location>
</feature>
<feature type="compositionally biased region" description="Low complexity" evidence="1">
    <location>
        <begin position="631"/>
        <end position="661"/>
    </location>
</feature>
<feature type="compositionally biased region" description="Low complexity" evidence="1">
    <location>
        <begin position="856"/>
        <end position="867"/>
    </location>
</feature>
<proteinExistence type="predicted"/>
<protein>
    <submittedName>
        <fullName evidence="3">Uncharacterized protein</fullName>
    </submittedName>
</protein>
<feature type="region of interest" description="Disordered" evidence="1">
    <location>
        <begin position="826"/>
        <end position="893"/>
    </location>
</feature>
<feature type="region of interest" description="Disordered" evidence="1">
    <location>
        <begin position="240"/>
        <end position="283"/>
    </location>
</feature>
<feature type="compositionally biased region" description="Low complexity" evidence="1">
    <location>
        <begin position="240"/>
        <end position="250"/>
    </location>
</feature>
<feature type="region of interest" description="Disordered" evidence="1">
    <location>
        <begin position="686"/>
        <end position="709"/>
    </location>
</feature>
<evidence type="ECO:0000313" key="4">
    <source>
        <dbReference type="Proteomes" id="UP001176521"/>
    </source>
</evidence>
<feature type="chain" id="PRO_5042820922" evidence="2">
    <location>
        <begin position="22"/>
        <end position="915"/>
    </location>
</feature>
<evidence type="ECO:0000313" key="3">
    <source>
        <dbReference type="EMBL" id="KAK0529802.1"/>
    </source>
</evidence>
<evidence type="ECO:0000256" key="1">
    <source>
        <dbReference type="SAM" id="MobiDB-lite"/>
    </source>
</evidence>
<feature type="region of interest" description="Disordered" evidence="1">
    <location>
        <begin position="596"/>
        <end position="616"/>
    </location>
</feature>
<organism evidence="3 4">
    <name type="scientific">Tilletia horrida</name>
    <dbReference type="NCBI Taxonomy" id="155126"/>
    <lineage>
        <taxon>Eukaryota</taxon>
        <taxon>Fungi</taxon>
        <taxon>Dikarya</taxon>
        <taxon>Basidiomycota</taxon>
        <taxon>Ustilaginomycotina</taxon>
        <taxon>Exobasidiomycetes</taxon>
        <taxon>Tilletiales</taxon>
        <taxon>Tilletiaceae</taxon>
        <taxon>Tilletia</taxon>
    </lineage>
</organism>
<keyword evidence="4" id="KW-1185">Reference proteome</keyword>